<dbReference type="PANTHER" id="PTHR42852:SF6">
    <property type="entry name" value="THIOL:DISULFIDE INTERCHANGE PROTEIN DSBE"/>
    <property type="match status" value="1"/>
</dbReference>
<feature type="transmembrane region" description="Helical" evidence="6">
    <location>
        <begin position="6"/>
        <end position="27"/>
    </location>
</feature>
<accession>A0A3M8K723</accession>
<dbReference type="InterPro" id="IPR013740">
    <property type="entry name" value="Redoxin"/>
</dbReference>
<dbReference type="InterPro" id="IPR050553">
    <property type="entry name" value="Thioredoxin_ResA/DsbE_sf"/>
</dbReference>
<dbReference type="Gene3D" id="3.40.30.10">
    <property type="entry name" value="Glutaredoxin"/>
    <property type="match status" value="1"/>
</dbReference>
<dbReference type="InterPro" id="IPR013766">
    <property type="entry name" value="Thioredoxin_domain"/>
</dbReference>
<evidence type="ECO:0000256" key="6">
    <source>
        <dbReference type="SAM" id="Phobius"/>
    </source>
</evidence>
<dbReference type="CDD" id="cd02966">
    <property type="entry name" value="TlpA_like_family"/>
    <property type="match status" value="1"/>
</dbReference>
<dbReference type="PANTHER" id="PTHR42852">
    <property type="entry name" value="THIOL:DISULFIDE INTERCHANGE PROTEIN DSBE"/>
    <property type="match status" value="1"/>
</dbReference>
<keyword evidence="4" id="KW-1015">Disulfide bond</keyword>
<dbReference type="SUPFAM" id="SSF52833">
    <property type="entry name" value="Thioredoxin-like"/>
    <property type="match status" value="1"/>
</dbReference>
<dbReference type="GO" id="GO:0016491">
    <property type="term" value="F:oxidoreductase activity"/>
    <property type="evidence" value="ECO:0007669"/>
    <property type="project" value="InterPro"/>
</dbReference>
<name>A0A3M8K723_9CORY</name>
<gene>
    <name evidence="8" type="ORF">C5L39_06965</name>
</gene>
<keyword evidence="6" id="KW-0812">Transmembrane</keyword>
<protein>
    <submittedName>
        <fullName evidence="8">TlpA family protein disulfide reductase</fullName>
    </submittedName>
</protein>
<evidence type="ECO:0000256" key="4">
    <source>
        <dbReference type="ARBA" id="ARBA00023157"/>
    </source>
</evidence>
<dbReference type="GO" id="GO:0030313">
    <property type="term" value="C:cell envelope"/>
    <property type="evidence" value="ECO:0007669"/>
    <property type="project" value="UniProtKB-SubCell"/>
</dbReference>
<keyword evidence="6" id="KW-0472">Membrane</keyword>
<dbReference type="RefSeq" id="WP_123048152.1">
    <property type="nucleotide sequence ID" value="NZ_PTJO01000004.1"/>
</dbReference>
<keyword evidence="3" id="KW-0735">Signal-anchor</keyword>
<dbReference type="AlphaFoldDB" id="A0A3M8K723"/>
<dbReference type="Pfam" id="PF08534">
    <property type="entry name" value="Redoxin"/>
    <property type="match status" value="1"/>
</dbReference>
<evidence type="ECO:0000313" key="8">
    <source>
        <dbReference type="EMBL" id="RNE49017.1"/>
    </source>
</evidence>
<comment type="caution">
    <text evidence="8">The sequence shown here is derived from an EMBL/GenBank/DDBJ whole genome shotgun (WGS) entry which is preliminary data.</text>
</comment>
<dbReference type="InterPro" id="IPR017937">
    <property type="entry name" value="Thioredoxin_CS"/>
</dbReference>
<keyword evidence="5" id="KW-0676">Redox-active center</keyword>
<keyword evidence="9" id="KW-1185">Reference proteome</keyword>
<evidence type="ECO:0000256" key="2">
    <source>
        <dbReference type="ARBA" id="ARBA00022748"/>
    </source>
</evidence>
<evidence type="ECO:0000259" key="7">
    <source>
        <dbReference type="PROSITE" id="PS51352"/>
    </source>
</evidence>
<keyword evidence="6" id="KW-1133">Transmembrane helix</keyword>
<dbReference type="OrthoDB" id="9796554at2"/>
<dbReference type="PROSITE" id="PS51352">
    <property type="entry name" value="THIOREDOXIN_2"/>
    <property type="match status" value="1"/>
</dbReference>
<feature type="domain" description="Thioredoxin" evidence="7">
    <location>
        <begin position="33"/>
        <end position="194"/>
    </location>
</feature>
<reference evidence="8 9" key="1">
    <citation type="submission" date="2018-02" db="EMBL/GenBank/DDBJ databases">
        <title>Corynebacterium alimpuense sp. nov., a marine obligate actinomycete isolated from sediments of Valparaiso bay, Chile.</title>
        <authorList>
            <person name="Claverias F."/>
            <person name="Gonzales-Siles L."/>
            <person name="Salva-Serra F."/>
            <person name="Inganaes E."/>
            <person name="Molin K."/>
            <person name="Cumsille A."/>
            <person name="Undabarrena A."/>
            <person name="Couve E."/>
            <person name="Moore E.R.B."/>
            <person name="Gomila M."/>
            <person name="Camara B."/>
        </authorList>
    </citation>
    <scope>NUCLEOTIDE SEQUENCE [LARGE SCALE GENOMIC DNA]</scope>
    <source>
        <strain evidence="8 9">CCUG 69366</strain>
    </source>
</reference>
<keyword evidence="2" id="KW-0201">Cytochrome c-type biogenesis</keyword>
<evidence type="ECO:0000313" key="9">
    <source>
        <dbReference type="Proteomes" id="UP000266975"/>
    </source>
</evidence>
<dbReference type="PROSITE" id="PS00194">
    <property type="entry name" value="THIOREDOXIN_1"/>
    <property type="match status" value="1"/>
</dbReference>
<dbReference type="EMBL" id="PTJO01000004">
    <property type="protein sequence ID" value="RNE49017.1"/>
    <property type="molecule type" value="Genomic_DNA"/>
</dbReference>
<evidence type="ECO:0000256" key="3">
    <source>
        <dbReference type="ARBA" id="ARBA00022968"/>
    </source>
</evidence>
<evidence type="ECO:0000256" key="5">
    <source>
        <dbReference type="ARBA" id="ARBA00023284"/>
    </source>
</evidence>
<organism evidence="8 9">
    <name type="scientific">Corynebacterium alimapuense</name>
    <dbReference type="NCBI Taxonomy" id="1576874"/>
    <lineage>
        <taxon>Bacteria</taxon>
        <taxon>Bacillati</taxon>
        <taxon>Actinomycetota</taxon>
        <taxon>Actinomycetes</taxon>
        <taxon>Mycobacteriales</taxon>
        <taxon>Corynebacteriaceae</taxon>
        <taxon>Corynebacterium</taxon>
    </lineage>
</organism>
<dbReference type="InterPro" id="IPR036249">
    <property type="entry name" value="Thioredoxin-like_sf"/>
</dbReference>
<evidence type="ECO:0000256" key="1">
    <source>
        <dbReference type="ARBA" id="ARBA00004196"/>
    </source>
</evidence>
<comment type="subcellular location">
    <subcellularLocation>
        <location evidence="1">Cell envelope</location>
    </subcellularLocation>
</comment>
<dbReference type="Proteomes" id="UP000266975">
    <property type="component" value="Unassembled WGS sequence"/>
</dbReference>
<sequence>MKKQLIWITIAGLILTVVVIVAAVAMLGSINSSSESTADPEASIDDVAPEALVEQRPDCPSTGIGGVDLECLGGANGEAAQDAGTTVVNVWAWWCGPCRDELPHFDQFAAEHPEYDVVGVHADTNPGNGSAMLNELGIEMPSYQDDDNSFAGNLGLPGVIPITVVFVDGQQVGMFATPFDSAADLETAVAGVVGDVNG</sequence>
<dbReference type="GO" id="GO:0017004">
    <property type="term" value="P:cytochrome complex assembly"/>
    <property type="evidence" value="ECO:0007669"/>
    <property type="project" value="UniProtKB-KW"/>
</dbReference>
<proteinExistence type="predicted"/>